<dbReference type="EMBL" id="KV417485">
    <property type="protein sequence ID" value="KZP32579.1"/>
    <property type="molecule type" value="Genomic_DNA"/>
</dbReference>
<feature type="region of interest" description="Disordered" evidence="1">
    <location>
        <begin position="108"/>
        <end position="127"/>
    </location>
</feature>
<accession>A0A166VCI1</accession>
<dbReference type="AlphaFoldDB" id="A0A166VCI1"/>
<proteinExistence type="predicted"/>
<reference evidence="2 3" key="1">
    <citation type="journal article" date="2016" name="Mol. Biol. Evol.">
        <title>Comparative Genomics of Early-Diverging Mushroom-Forming Fungi Provides Insights into the Origins of Lignocellulose Decay Capabilities.</title>
        <authorList>
            <person name="Nagy L.G."/>
            <person name="Riley R."/>
            <person name="Tritt A."/>
            <person name="Adam C."/>
            <person name="Daum C."/>
            <person name="Floudas D."/>
            <person name="Sun H."/>
            <person name="Yadav J.S."/>
            <person name="Pangilinan J."/>
            <person name="Larsson K.H."/>
            <person name="Matsuura K."/>
            <person name="Barry K."/>
            <person name="Labutti K."/>
            <person name="Kuo R."/>
            <person name="Ohm R.A."/>
            <person name="Bhattacharya S.S."/>
            <person name="Shirouzu T."/>
            <person name="Yoshinaga Y."/>
            <person name="Martin F.M."/>
            <person name="Grigoriev I.V."/>
            <person name="Hibbett D.S."/>
        </authorList>
    </citation>
    <scope>NUCLEOTIDE SEQUENCE [LARGE SCALE GENOMIC DNA]</scope>
    <source>
        <strain evidence="2 3">CBS 109695</strain>
    </source>
</reference>
<dbReference type="Proteomes" id="UP000076532">
    <property type="component" value="Unassembled WGS sequence"/>
</dbReference>
<name>A0A166VCI1_9AGAM</name>
<feature type="compositionally biased region" description="Basic and acidic residues" evidence="1">
    <location>
        <begin position="39"/>
        <end position="60"/>
    </location>
</feature>
<evidence type="ECO:0000256" key="1">
    <source>
        <dbReference type="SAM" id="MobiDB-lite"/>
    </source>
</evidence>
<feature type="region of interest" description="Disordered" evidence="1">
    <location>
        <begin position="289"/>
        <end position="316"/>
    </location>
</feature>
<organism evidence="2 3">
    <name type="scientific">Athelia psychrophila</name>
    <dbReference type="NCBI Taxonomy" id="1759441"/>
    <lineage>
        <taxon>Eukaryota</taxon>
        <taxon>Fungi</taxon>
        <taxon>Dikarya</taxon>
        <taxon>Basidiomycota</taxon>
        <taxon>Agaricomycotina</taxon>
        <taxon>Agaricomycetes</taxon>
        <taxon>Agaricomycetidae</taxon>
        <taxon>Atheliales</taxon>
        <taxon>Atheliaceae</taxon>
        <taxon>Athelia</taxon>
    </lineage>
</organism>
<keyword evidence="3" id="KW-1185">Reference proteome</keyword>
<sequence length="316" mass="34052">MSAYLNSRAEFEERFAGSRSRLRLHSLLRDLGIPGLGRTNHESRPATPESGRRDRNRSEGNARGFWIVGAERQPSPSSPPLVPLAHRWAIQSTIPSLLELQSAASTVEGRSEFPGVSEDARQSSLAGRDVDASINPRDMHAAVQSHLHPNLAATFFDMHHDPTTYQCRPCVLHTASFSPTLVPVATNDEMRRLSIKVCQRVLTWLPPSPNGTPGCLRSPPTLEAGKWEITRTLSVPLSAVTAALTRRPINGKPKITFGLLRARLGFSPCSTSTDAAALGSCPALDLDAKSGTNPGTNPPTPTPPDGRHITAQSTCG</sequence>
<evidence type="ECO:0000313" key="2">
    <source>
        <dbReference type="EMBL" id="KZP32579.1"/>
    </source>
</evidence>
<protein>
    <submittedName>
        <fullName evidence="2">Uncharacterized protein</fullName>
    </submittedName>
</protein>
<evidence type="ECO:0000313" key="3">
    <source>
        <dbReference type="Proteomes" id="UP000076532"/>
    </source>
</evidence>
<feature type="region of interest" description="Disordered" evidence="1">
    <location>
        <begin position="33"/>
        <end position="60"/>
    </location>
</feature>
<gene>
    <name evidence="2" type="ORF">FIBSPDRAFT_925074</name>
</gene>